<protein>
    <submittedName>
        <fullName evidence="1">Uncharacterized protein</fullName>
    </submittedName>
</protein>
<gene>
    <name evidence="1" type="ORF">PLEPLA_LOCUS5464</name>
</gene>
<evidence type="ECO:0000313" key="2">
    <source>
        <dbReference type="Proteomes" id="UP001153269"/>
    </source>
</evidence>
<accession>A0A9N7Y461</accession>
<proteinExistence type="predicted"/>
<name>A0A9N7Y461_PLEPL</name>
<keyword evidence="2" id="KW-1185">Reference proteome</keyword>
<reference evidence="1" key="1">
    <citation type="submission" date="2020-03" db="EMBL/GenBank/DDBJ databases">
        <authorList>
            <person name="Weist P."/>
        </authorList>
    </citation>
    <scope>NUCLEOTIDE SEQUENCE</scope>
</reference>
<organism evidence="1 2">
    <name type="scientific">Pleuronectes platessa</name>
    <name type="common">European plaice</name>
    <dbReference type="NCBI Taxonomy" id="8262"/>
    <lineage>
        <taxon>Eukaryota</taxon>
        <taxon>Metazoa</taxon>
        <taxon>Chordata</taxon>
        <taxon>Craniata</taxon>
        <taxon>Vertebrata</taxon>
        <taxon>Euteleostomi</taxon>
        <taxon>Actinopterygii</taxon>
        <taxon>Neopterygii</taxon>
        <taxon>Teleostei</taxon>
        <taxon>Neoteleostei</taxon>
        <taxon>Acanthomorphata</taxon>
        <taxon>Carangaria</taxon>
        <taxon>Pleuronectiformes</taxon>
        <taxon>Pleuronectoidei</taxon>
        <taxon>Pleuronectidae</taxon>
        <taxon>Pleuronectes</taxon>
    </lineage>
</organism>
<dbReference type="EMBL" id="CADEAL010000275">
    <property type="protein sequence ID" value="CAB1417645.1"/>
    <property type="molecule type" value="Genomic_DNA"/>
</dbReference>
<comment type="caution">
    <text evidence="1">The sequence shown here is derived from an EMBL/GenBank/DDBJ whole genome shotgun (WGS) entry which is preliminary data.</text>
</comment>
<evidence type="ECO:0000313" key="1">
    <source>
        <dbReference type="EMBL" id="CAB1417645.1"/>
    </source>
</evidence>
<dbReference type="AlphaFoldDB" id="A0A9N7Y461"/>
<sequence length="127" mass="14075">MELTCVGLQTVAHAHTRARAKHVLTAQKSDLARANFAAPQGPFCAQYLAQGHFGTGIEGEWDCLLCLEEIPLYRLSHRRPTTPSVSQCETLMICDRPACLSVTSTSFYGKEGEREKLQRKREPGVSL</sequence>
<dbReference type="Proteomes" id="UP001153269">
    <property type="component" value="Unassembled WGS sequence"/>
</dbReference>